<keyword evidence="8" id="KW-0449">Lipoprotein</keyword>
<keyword evidence="5" id="KW-0654">Proteoglycan</keyword>
<feature type="region of interest" description="Disordered" evidence="12">
    <location>
        <begin position="125"/>
        <end position="200"/>
    </location>
</feature>
<comment type="subcellular location">
    <subcellularLocation>
        <location evidence="1">Cell membrane</location>
        <topology evidence="1">Lipid-anchor</topology>
        <topology evidence="1">GPI-anchor</topology>
    </subcellularLocation>
</comment>
<keyword evidence="6 13" id="KW-0472">Membrane</keyword>
<evidence type="ECO:0000256" key="11">
    <source>
        <dbReference type="SAM" id="Coils"/>
    </source>
</evidence>
<evidence type="ECO:0000313" key="15">
    <source>
        <dbReference type="Proteomes" id="UP001604277"/>
    </source>
</evidence>
<comment type="function">
    <text evidence="9">Proteoglycan that seems to be implicated in diverse developmental roles such as differentiation, cell-cell recognition, embryogenesis and programmed cell death.</text>
</comment>
<keyword evidence="13" id="KW-1133">Transmembrane helix</keyword>
<evidence type="ECO:0000256" key="9">
    <source>
        <dbReference type="ARBA" id="ARBA00025294"/>
    </source>
</evidence>
<feature type="coiled-coil region" evidence="11">
    <location>
        <begin position="2"/>
        <end position="29"/>
    </location>
</feature>
<evidence type="ECO:0000256" key="12">
    <source>
        <dbReference type="SAM" id="MobiDB-lite"/>
    </source>
</evidence>
<protein>
    <submittedName>
        <fullName evidence="14">Classical arabinogalactan protein 10-like</fullName>
    </submittedName>
</protein>
<evidence type="ECO:0000256" key="1">
    <source>
        <dbReference type="ARBA" id="ARBA00004609"/>
    </source>
</evidence>
<keyword evidence="2" id="KW-1003">Cell membrane</keyword>
<evidence type="ECO:0000256" key="13">
    <source>
        <dbReference type="SAM" id="Phobius"/>
    </source>
</evidence>
<gene>
    <name evidence="14" type="ORF">Fot_24623</name>
</gene>
<evidence type="ECO:0000256" key="3">
    <source>
        <dbReference type="ARBA" id="ARBA00022622"/>
    </source>
</evidence>
<dbReference type="InterPro" id="IPR044959">
    <property type="entry name" value="AGP"/>
</dbReference>
<keyword evidence="4" id="KW-0732">Signal</keyword>
<organism evidence="14 15">
    <name type="scientific">Forsythia ovata</name>
    <dbReference type="NCBI Taxonomy" id="205694"/>
    <lineage>
        <taxon>Eukaryota</taxon>
        <taxon>Viridiplantae</taxon>
        <taxon>Streptophyta</taxon>
        <taxon>Embryophyta</taxon>
        <taxon>Tracheophyta</taxon>
        <taxon>Spermatophyta</taxon>
        <taxon>Magnoliopsida</taxon>
        <taxon>eudicotyledons</taxon>
        <taxon>Gunneridae</taxon>
        <taxon>Pentapetalae</taxon>
        <taxon>asterids</taxon>
        <taxon>lamiids</taxon>
        <taxon>Lamiales</taxon>
        <taxon>Oleaceae</taxon>
        <taxon>Forsythieae</taxon>
        <taxon>Forsythia</taxon>
    </lineage>
</organism>
<evidence type="ECO:0000256" key="8">
    <source>
        <dbReference type="ARBA" id="ARBA00023288"/>
    </source>
</evidence>
<keyword evidence="11" id="KW-0175">Coiled coil</keyword>
<dbReference type="Proteomes" id="UP001604277">
    <property type="component" value="Unassembled WGS sequence"/>
</dbReference>
<dbReference type="EMBL" id="JBFOLJ010000007">
    <property type="protein sequence ID" value="KAL2520700.1"/>
    <property type="molecule type" value="Genomic_DNA"/>
</dbReference>
<evidence type="ECO:0000256" key="6">
    <source>
        <dbReference type="ARBA" id="ARBA00023136"/>
    </source>
</evidence>
<feature type="compositionally biased region" description="Low complexity" evidence="12">
    <location>
        <begin position="125"/>
        <end position="136"/>
    </location>
</feature>
<sequence>MVENANGEIGRLSAEVEQEKTKYSNTKEKLSLAGWERRLNGGGGTLHKGVVCKAAAKVAVHEDEMISCMSENPRFGNLQSEEKEYFSGSIVEERIQVKEMAYFGGVVLAFIFALVAGSALAQAPAASPKTSPTAAPIGSVPKPAPTPSPSGSVPAPTTAPPSESPLSSPPAPPAGAPAGSTASPPSIASSPGGAAPASNPSAAALNRVGVAGYASILFFSAKLLL</sequence>
<dbReference type="PANTHER" id="PTHR36321:SF2">
    <property type="entry name" value="CLASSICAL ARABINOGALACTAN PROTEIN 1"/>
    <property type="match status" value="1"/>
</dbReference>
<evidence type="ECO:0000256" key="10">
    <source>
        <dbReference type="ARBA" id="ARBA00025756"/>
    </source>
</evidence>
<dbReference type="AlphaFoldDB" id="A0ABD1U804"/>
<dbReference type="GO" id="GO:0098552">
    <property type="term" value="C:side of membrane"/>
    <property type="evidence" value="ECO:0007669"/>
    <property type="project" value="UniProtKB-KW"/>
</dbReference>
<proteinExistence type="inferred from homology"/>
<feature type="compositionally biased region" description="Pro residues" evidence="12">
    <location>
        <begin position="157"/>
        <end position="175"/>
    </location>
</feature>
<keyword evidence="3" id="KW-0336">GPI-anchor</keyword>
<keyword evidence="7" id="KW-0325">Glycoprotein</keyword>
<reference evidence="15" key="1">
    <citation type="submission" date="2024-07" db="EMBL/GenBank/DDBJ databases">
        <title>Two chromosome-level genome assemblies of Korean endemic species Abeliophyllum distichum and Forsythia ovata (Oleaceae).</title>
        <authorList>
            <person name="Jang H."/>
        </authorList>
    </citation>
    <scope>NUCLEOTIDE SEQUENCE [LARGE SCALE GENOMIC DNA]</scope>
</reference>
<comment type="caution">
    <text evidence="14">The sequence shown here is derived from an EMBL/GenBank/DDBJ whole genome shotgun (WGS) entry which is preliminary data.</text>
</comment>
<name>A0ABD1U804_9LAMI</name>
<dbReference type="GO" id="GO:0005886">
    <property type="term" value="C:plasma membrane"/>
    <property type="evidence" value="ECO:0007669"/>
    <property type="project" value="UniProtKB-SubCell"/>
</dbReference>
<evidence type="ECO:0000256" key="4">
    <source>
        <dbReference type="ARBA" id="ARBA00022729"/>
    </source>
</evidence>
<dbReference type="PANTHER" id="PTHR36321">
    <property type="entry name" value="CLASSICAL ARABINOGALACTAN PROTEIN 9"/>
    <property type="match status" value="1"/>
</dbReference>
<feature type="transmembrane region" description="Helical" evidence="13">
    <location>
        <begin position="100"/>
        <end position="121"/>
    </location>
</feature>
<feature type="compositionally biased region" description="Low complexity" evidence="12">
    <location>
        <begin position="176"/>
        <end position="200"/>
    </location>
</feature>
<evidence type="ECO:0000313" key="14">
    <source>
        <dbReference type="EMBL" id="KAL2520700.1"/>
    </source>
</evidence>
<accession>A0ABD1U804</accession>
<keyword evidence="13" id="KW-0812">Transmembrane</keyword>
<evidence type="ECO:0000256" key="2">
    <source>
        <dbReference type="ARBA" id="ARBA00022475"/>
    </source>
</evidence>
<evidence type="ECO:0000256" key="7">
    <source>
        <dbReference type="ARBA" id="ARBA00023180"/>
    </source>
</evidence>
<evidence type="ECO:0000256" key="5">
    <source>
        <dbReference type="ARBA" id="ARBA00022974"/>
    </source>
</evidence>
<comment type="similarity">
    <text evidence="10">Belongs to the classical AGP family.</text>
</comment>
<keyword evidence="15" id="KW-1185">Reference proteome</keyword>